<dbReference type="Pfam" id="PF13181">
    <property type="entry name" value="TPR_8"/>
    <property type="match status" value="1"/>
</dbReference>
<reference evidence="1 2" key="1">
    <citation type="journal article" date="2013" name="Proc. Natl. Acad. Sci. U.S.A.">
        <title>Fine-scale variation in meiotic recombination in Mimulus inferred from population shotgun sequencing.</title>
        <authorList>
            <person name="Hellsten U."/>
            <person name="Wright K.M."/>
            <person name="Jenkins J."/>
            <person name="Shu S."/>
            <person name="Yuan Y."/>
            <person name="Wessler S.R."/>
            <person name="Schmutz J."/>
            <person name="Willis J.H."/>
            <person name="Rokhsar D.S."/>
        </authorList>
    </citation>
    <scope>NUCLEOTIDE SEQUENCE [LARGE SCALE GENOMIC DNA]</scope>
    <source>
        <strain evidence="2">cv. DUN x IM62</strain>
    </source>
</reference>
<dbReference type="InterPro" id="IPR011990">
    <property type="entry name" value="TPR-like_helical_dom_sf"/>
</dbReference>
<dbReference type="Proteomes" id="UP000030748">
    <property type="component" value="Unassembled WGS sequence"/>
</dbReference>
<name>A0A022QMC1_ERYGU</name>
<gene>
    <name evidence="1" type="ORF">MIMGU_mgv1a014030mg</name>
</gene>
<evidence type="ECO:0000313" key="2">
    <source>
        <dbReference type="Proteomes" id="UP000030748"/>
    </source>
</evidence>
<keyword evidence="2" id="KW-1185">Reference proteome</keyword>
<evidence type="ECO:0000313" key="1">
    <source>
        <dbReference type="EMBL" id="EYU28418.1"/>
    </source>
</evidence>
<dbReference type="STRING" id="4155.A0A022QMC1"/>
<dbReference type="SMART" id="SM00671">
    <property type="entry name" value="SEL1"/>
    <property type="match status" value="4"/>
</dbReference>
<dbReference type="Pfam" id="PF08238">
    <property type="entry name" value="Sel1"/>
    <property type="match status" value="4"/>
</dbReference>
<dbReference type="InterPro" id="IPR053301">
    <property type="entry name" value="F-box_motif"/>
</dbReference>
<accession>A0A022QMC1</accession>
<dbReference type="PANTHER" id="PTHR45088:SF1">
    <property type="entry name" value="OS04G0476000 PROTEIN"/>
    <property type="match status" value="1"/>
</dbReference>
<dbReference type="PANTHER" id="PTHR45088">
    <property type="entry name" value="OSJNBA0022H21.17 PROTEIN"/>
    <property type="match status" value="1"/>
</dbReference>
<dbReference type="Gene3D" id="1.25.40.10">
    <property type="entry name" value="Tetratricopeptide repeat domain"/>
    <property type="match status" value="1"/>
</dbReference>
<organism evidence="1 2">
    <name type="scientific">Erythranthe guttata</name>
    <name type="common">Yellow monkey flower</name>
    <name type="synonym">Mimulus guttatus</name>
    <dbReference type="NCBI Taxonomy" id="4155"/>
    <lineage>
        <taxon>Eukaryota</taxon>
        <taxon>Viridiplantae</taxon>
        <taxon>Streptophyta</taxon>
        <taxon>Embryophyta</taxon>
        <taxon>Tracheophyta</taxon>
        <taxon>Spermatophyta</taxon>
        <taxon>Magnoliopsida</taxon>
        <taxon>eudicotyledons</taxon>
        <taxon>Gunneridae</taxon>
        <taxon>Pentapetalae</taxon>
        <taxon>asterids</taxon>
        <taxon>lamiids</taxon>
        <taxon>Lamiales</taxon>
        <taxon>Phrymaceae</taxon>
        <taxon>Erythranthe</taxon>
    </lineage>
</organism>
<sequence length="203" mass="22579">MVDAGLIYWEVGKKENAVVWYRRAAELGDSAGQCNLAISFLQANPSNTKEAIEWLYKASVSGHVRAQYQLALCLHQGRGVEQNSQGAARWYSKAAQGGYVRAMYNTSLCYSLGEGVWQSHVLARKWMKRAADRGHSKAQFEHGLTLFSEGDLMKAVVYLELATRAGETAAAHVKHVILHRLSSTSRDRAMHLADTWLAKPSTR</sequence>
<dbReference type="EMBL" id="KI631414">
    <property type="protein sequence ID" value="EYU28418.1"/>
    <property type="molecule type" value="Genomic_DNA"/>
</dbReference>
<dbReference type="AlphaFoldDB" id="A0A022QMC1"/>
<dbReference type="SUPFAM" id="SSF81901">
    <property type="entry name" value="HCP-like"/>
    <property type="match status" value="1"/>
</dbReference>
<proteinExistence type="predicted"/>
<dbReference type="eggNOG" id="KOG1550">
    <property type="taxonomic scope" value="Eukaryota"/>
</dbReference>
<dbReference type="InterPro" id="IPR006597">
    <property type="entry name" value="Sel1-like"/>
</dbReference>
<dbReference type="InterPro" id="IPR019734">
    <property type="entry name" value="TPR_rpt"/>
</dbReference>
<protein>
    <submittedName>
        <fullName evidence="1">Uncharacterized protein</fullName>
    </submittedName>
</protein>